<feature type="transmembrane region" description="Helical" evidence="1">
    <location>
        <begin position="6"/>
        <end position="23"/>
    </location>
</feature>
<dbReference type="RefSeq" id="WP_382409541.1">
    <property type="nucleotide sequence ID" value="NZ_JBHSGU010000005.1"/>
</dbReference>
<accession>A0ABV9M0N8</accession>
<keyword evidence="3" id="KW-1185">Reference proteome</keyword>
<evidence type="ECO:0008006" key="4">
    <source>
        <dbReference type="Google" id="ProtNLM"/>
    </source>
</evidence>
<reference evidence="3" key="1">
    <citation type="journal article" date="2019" name="Int. J. Syst. Evol. Microbiol.">
        <title>The Global Catalogue of Microorganisms (GCM) 10K type strain sequencing project: providing services to taxonomists for standard genome sequencing and annotation.</title>
        <authorList>
            <consortium name="The Broad Institute Genomics Platform"/>
            <consortium name="The Broad Institute Genome Sequencing Center for Infectious Disease"/>
            <person name="Wu L."/>
            <person name="Ma J."/>
        </authorList>
    </citation>
    <scope>NUCLEOTIDE SEQUENCE [LARGE SCALE GENOMIC DNA]</scope>
    <source>
        <strain evidence="3">KACC 12507</strain>
    </source>
</reference>
<evidence type="ECO:0000313" key="3">
    <source>
        <dbReference type="Proteomes" id="UP001595897"/>
    </source>
</evidence>
<sequence>MKKSSYLYLTLSVILIGTPLYFFKGAIACEAAGPLGYEQVAPNVFIATSDNRNKDDLAFLAHARSRVSDTFGEMTARPTIILTLNKDESDKFFASTTASSHFSPFNNCLVLGPKGQNVDVAAHELVHAEIYERLGWLTQMLKMPRWFEEGISLTVDFREPFLPENISMDEAEVEAVKALFFGHQFYNENAFKNYQAARLAVDSVDKRKFYAKLDRIKQGESFDALFSTED</sequence>
<dbReference type="Proteomes" id="UP001595897">
    <property type="component" value="Unassembled WGS sequence"/>
</dbReference>
<dbReference type="EMBL" id="JBHSGU010000005">
    <property type="protein sequence ID" value="MFC4701268.1"/>
    <property type="molecule type" value="Genomic_DNA"/>
</dbReference>
<keyword evidence="1" id="KW-1133">Transmembrane helix</keyword>
<comment type="caution">
    <text evidence="2">The sequence shown here is derived from an EMBL/GenBank/DDBJ whole genome shotgun (WGS) entry which is preliminary data.</text>
</comment>
<evidence type="ECO:0000256" key="1">
    <source>
        <dbReference type="SAM" id="Phobius"/>
    </source>
</evidence>
<keyword evidence="1" id="KW-0812">Transmembrane</keyword>
<gene>
    <name evidence="2" type="ORF">ACFO4O_13930</name>
</gene>
<protein>
    <recommendedName>
        <fullName evidence="4">Peptidase MA-like domain-containing protein</fullName>
    </recommendedName>
</protein>
<organism evidence="2 3">
    <name type="scientific">Glaciecola siphonariae</name>
    <dbReference type="NCBI Taxonomy" id="521012"/>
    <lineage>
        <taxon>Bacteria</taxon>
        <taxon>Pseudomonadati</taxon>
        <taxon>Pseudomonadota</taxon>
        <taxon>Gammaproteobacteria</taxon>
        <taxon>Alteromonadales</taxon>
        <taxon>Alteromonadaceae</taxon>
        <taxon>Glaciecola</taxon>
    </lineage>
</organism>
<proteinExistence type="predicted"/>
<name>A0ABV9M0N8_9ALTE</name>
<evidence type="ECO:0000313" key="2">
    <source>
        <dbReference type="EMBL" id="MFC4701268.1"/>
    </source>
</evidence>
<keyword evidence="1" id="KW-0472">Membrane</keyword>